<reference evidence="2 3" key="1">
    <citation type="submission" date="2024-08" db="EMBL/GenBank/DDBJ databases">
        <authorList>
            <person name="Cucini C."/>
            <person name="Frati F."/>
        </authorList>
    </citation>
    <scope>NUCLEOTIDE SEQUENCE [LARGE SCALE GENOMIC DNA]</scope>
</reference>
<protein>
    <recommendedName>
        <fullName evidence="4">Integral membrane protein DGCR2/IDD</fullName>
    </recommendedName>
</protein>
<keyword evidence="1" id="KW-1133">Transmembrane helix</keyword>
<keyword evidence="3" id="KW-1185">Reference proteome</keyword>
<comment type="caution">
    <text evidence="2">The sequence shown here is derived from an EMBL/GenBank/DDBJ whole genome shotgun (WGS) entry which is preliminary data.</text>
</comment>
<sequence length="167" mass="18547">MSIPFGFLTTPLTTAGNVTNNPTSQLIQPMGKSCIDLHQRRVPHGVHFSPGPNDCTICACVHGKAKWCNAVICSPPENCKSFKIGNSSCCDFTCLDDSVNEDGENPFGDDPYLVMTRPSEPPRLLRNMLIVAIVLVSIYLAVFFASQHRRNRSEIQDQSYPLDRLYN</sequence>
<feature type="transmembrane region" description="Helical" evidence="1">
    <location>
        <begin position="124"/>
        <end position="145"/>
    </location>
</feature>
<dbReference type="Proteomes" id="UP001642540">
    <property type="component" value="Unassembled WGS sequence"/>
</dbReference>
<dbReference type="EMBL" id="CAXLJM020000124">
    <property type="protein sequence ID" value="CAL8138736.1"/>
    <property type="molecule type" value="Genomic_DNA"/>
</dbReference>
<gene>
    <name evidence="2" type="ORF">ODALV1_LOCUS27507</name>
</gene>
<evidence type="ECO:0008006" key="4">
    <source>
        <dbReference type="Google" id="ProtNLM"/>
    </source>
</evidence>
<evidence type="ECO:0000313" key="3">
    <source>
        <dbReference type="Proteomes" id="UP001642540"/>
    </source>
</evidence>
<dbReference type="SUPFAM" id="SSF57603">
    <property type="entry name" value="FnI-like domain"/>
    <property type="match status" value="1"/>
</dbReference>
<name>A0ABP1RYH4_9HEXA</name>
<keyword evidence="1" id="KW-0812">Transmembrane</keyword>
<accession>A0ABP1RYH4</accession>
<dbReference type="PANTHER" id="PTHR15256:SF6">
    <property type="entry name" value="INTEGRAL MEMBRANE PROTEIN DGCR2_IDD"/>
    <property type="match status" value="1"/>
</dbReference>
<organism evidence="2 3">
    <name type="scientific">Orchesella dallaii</name>
    <dbReference type="NCBI Taxonomy" id="48710"/>
    <lineage>
        <taxon>Eukaryota</taxon>
        <taxon>Metazoa</taxon>
        <taxon>Ecdysozoa</taxon>
        <taxon>Arthropoda</taxon>
        <taxon>Hexapoda</taxon>
        <taxon>Collembola</taxon>
        <taxon>Entomobryomorpha</taxon>
        <taxon>Entomobryoidea</taxon>
        <taxon>Orchesellidae</taxon>
        <taxon>Orchesellinae</taxon>
        <taxon>Orchesella</taxon>
    </lineage>
</organism>
<dbReference type="PANTHER" id="PTHR15256">
    <property type="entry name" value="INTEGRAL MEMBRANE PROTEIN DGCR2/IDD"/>
    <property type="match status" value="1"/>
</dbReference>
<proteinExistence type="predicted"/>
<evidence type="ECO:0000256" key="1">
    <source>
        <dbReference type="SAM" id="Phobius"/>
    </source>
</evidence>
<keyword evidence="1" id="KW-0472">Membrane</keyword>
<evidence type="ECO:0000313" key="2">
    <source>
        <dbReference type="EMBL" id="CAL8138736.1"/>
    </source>
</evidence>
<dbReference type="InterPro" id="IPR042378">
    <property type="entry name" value="IDD"/>
</dbReference>